<dbReference type="PANTHER" id="PTHR43495:SF5">
    <property type="entry name" value="GAMMA-AMINOBUTYRIC ACID PERMEASE"/>
    <property type="match status" value="1"/>
</dbReference>
<proteinExistence type="inferred from homology"/>
<dbReference type="AlphaFoldDB" id="A0A448UYU3"/>
<feature type="transmembrane region" description="Helical" evidence="9">
    <location>
        <begin position="452"/>
        <end position="472"/>
    </location>
</feature>
<feature type="transmembrane region" description="Helical" evidence="9">
    <location>
        <begin position="388"/>
        <end position="413"/>
    </location>
</feature>
<evidence type="ECO:0000256" key="1">
    <source>
        <dbReference type="ARBA" id="ARBA00004141"/>
    </source>
</evidence>
<protein>
    <submittedName>
        <fullName evidence="11">General aromatic amino acid permease</fullName>
    </submittedName>
</protein>
<evidence type="ECO:0000313" key="12">
    <source>
        <dbReference type="Proteomes" id="UP000270988"/>
    </source>
</evidence>
<evidence type="ECO:0000256" key="4">
    <source>
        <dbReference type="ARBA" id="ARBA00022692"/>
    </source>
</evidence>
<name>A0A448UYU3_9MICC</name>
<comment type="similarity">
    <text evidence="2">Belongs to the amino acid-polyamine-organocation (APC) superfamily. Amino acid transporter (AAT) (TC 2.A.3.1) family.</text>
</comment>
<feature type="transmembrane region" description="Helical" evidence="9">
    <location>
        <begin position="308"/>
        <end position="331"/>
    </location>
</feature>
<feature type="region of interest" description="Disordered" evidence="8">
    <location>
        <begin position="1"/>
        <end position="34"/>
    </location>
</feature>
<evidence type="ECO:0000256" key="7">
    <source>
        <dbReference type="ARBA" id="ARBA00023136"/>
    </source>
</evidence>
<feature type="transmembrane region" description="Helical" evidence="9">
    <location>
        <begin position="70"/>
        <end position="89"/>
    </location>
</feature>
<feature type="transmembrane region" description="Helical" evidence="9">
    <location>
        <begin position="270"/>
        <end position="288"/>
    </location>
</feature>
<dbReference type="Proteomes" id="UP000270988">
    <property type="component" value="Chromosome"/>
</dbReference>
<gene>
    <name evidence="11" type="primary">aroP_2</name>
    <name evidence="11" type="ORF">NCTC10918_02385</name>
</gene>
<organism evidence="11 12">
    <name type="scientific">Rothia dentocariosa</name>
    <dbReference type="NCBI Taxonomy" id="2047"/>
    <lineage>
        <taxon>Bacteria</taxon>
        <taxon>Bacillati</taxon>
        <taxon>Actinomycetota</taxon>
        <taxon>Actinomycetes</taxon>
        <taxon>Micrococcales</taxon>
        <taxon>Micrococcaceae</taxon>
        <taxon>Rothia</taxon>
    </lineage>
</organism>
<feature type="domain" description="Amino acid permease/ SLC12A" evidence="10">
    <location>
        <begin position="43"/>
        <end position="452"/>
    </location>
</feature>
<feature type="transmembrane region" description="Helical" evidence="9">
    <location>
        <begin position="120"/>
        <end position="144"/>
    </location>
</feature>
<feature type="transmembrane region" description="Helical" evidence="9">
    <location>
        <begin position="45"/>
        <end position="64"/>
    </location>
</feature>
<evidence type="ECO:0000256" key="8">
    <source>
        <dbReference type="SAM" id="MobiDB-lite"/>
    </source>
</evidence>
<feature type="transmembrane region" description="Helical" evidence="9">
    <location>
        <begin position="184"/>
        <end position="207"/>
    </location>
</feature>
<dbReference type="PIRSF" id="PIRSF006060">
    <property type="entry name" value="AA_transporter"/>
    <property type="match status" value="1"/>
</dbReference>
<dbReference type="GO" id="GO:0055085">
    <property type="term" value="P:transmembrane transport"/>
    <property type="evidence" value="ECO:0007669"/>
    <property type="project" value="InterPro"/>
</dbReference>
<dbReference type="Gene3D" id="1.20.1740.10">
    <property type="entry name" value="Amino acid/polyamine transporter I"/>
    <property type="match status" value="1"/>
</dbReference>
<evidence type="ECO:0000256" key="6">
    <source>
        <dbReference type="ARBA" id="ARBA00022989"/>
    </source>
</evidence>
<comment type="subcellular location">
    <subcellularLocation>
        <location evidence="1">Membrane</location>
        <topology evidence="1">Multi-pass membrane protein</topology>
    </subcellularLocation>
</comment>
<keyword evidence="3" id="KW-0813">Transport</keyword>
<keyword evidence="7 9" id="KW-0472">Membrane</keyword>
<dbReference type="GO" id="GO:0016020">
    <property type="term" value="C:membrane"/>
    <property type="evidence" value="ECO:0007669"/>
    <property type="project" value="UniProtKB-SubCell"/>
</dbReference>
<dbReference type="FunFam" id="1.20.1740.10:FF:000001">
    <property type="entry name" value="Amino acid permease"/>
    <property type="match status" value="1"/>
</dbReference>
<keyword evidence="5" id="KW-0029">Amino-acid transport</keyword>
<keyword evidence="4 9" id="KW-0812">Transmembrane</keyword>
<feature type="transmembrane region" description="Helical" evidence="9">
    <location>
        <begin position="425"/>
        <end position="446"/>
    </location>
</feature>
<evidence type="ECO:0000256" key="3">
    <source>
        <dbReference type="ARBA" id="ARBA00022448"/>
    </source>
</evidence>
<reference evidence="11 12" key="1">
    <citation type="submission" date="2018-12" db="EMBL/GenBank/DDBJ databases">
        <authorList>
            <consortium name="Pathogen Informatics"/>
        </authorList>
    </citation>
    <scope>NUCLEOTIDE SEQUENCE [LARGE SCALE GENOMIC DNA]</scope>
    <source>
        <strain evidence="11 12">NCTC10918</strain>
    </source>
</reference>
<keyword evidence="6 9" id="KW-1133">Transmembrane helix</keyword>
<dbReference type="GO" id="GO:0006865">
    <property type="term" value="P:amino acid transport"/>
    <property type="evidence" value="ECO:0007669"/>
    <property type="project" value="UniProtKB-KW"/>
</dbReference>
<feature type="transmembrane region" description="Helical" evidence="9">
    <location>
        <begin position="352"/>
        <end position="382"/>
    </location>
</feature>
<feature type="transmembrane region" description="Helical" evidence="9">
    <location>
        <begin position="150"/>
        <end position="172"/>
    </location>
</feature>
<dbReference type="PANTHER" id="PTHR43495">
    <property type="entry name" value="GABA PERMEASE"/>
    <property type="match status" value="1"/>
</dbReference>
<dbReference type="RefSeq" id="WP_141121568.1">
    <property type="nucleotide sequence ID" value="NZ_JAPWAP010000005.1"/>
</dbReference>
<evidence type="ECO:0000313" key="11">
    <source>
        <dbReference type="EMBL" id="VEJ31087.1"/>
    </source>
</evidence>
<dbReference type="InterPro" id="IPR004841">
    <property type="entry name" value="AA-permease/SLC12A_dom"/>
</dbReference>
<feature type="transmembrane region" description="Helical" evidence="9">
    <location>
        <begin position="227"/>
        <end position="249"/>
    </location>
</feature>
<evidence type="ECO:0000256" key="9">
    <source>
        <dbReference type="SAM" id="Phobius"/>
    </source>
</evidence>
<dbReference type="EMBL" id="LR134521">
    <property type="protein sequence ID" value="VEJ31087.1"/>
    <property type="molecule type" value="Genomic_DNA"/>
</dbReference>
<evidence type="ECO:0000259" key="10">
    <source>
        <dbReference type="Pfam" id="PF00324"/>
    </source>
</evidence>
<evidence type="ECO:0000256" key="2">
    <source>
        <dbReference type="ARBA" id="ARBA00008583"/>
    </source>
</evidence>
<evidence type="ECO:0000256" key="5">
    <source>
        <dbReference type="ARBA" id="ARBA00022970"/>
    </source>
</evidence>
<dbReference type="Pfam" id="PF00324">
    <property type="entry name" value="AA_permease"/>
    <property type="match status" value="1"/>
</dbReference>
<sequence length="514" mass="54416">MTDGHTPQPAKRHRSGAAHPAGGAPRNKSARAELKRSLSHGQMTMIVMGSALGTGLFLGSGRAIAMAGPAVILAYAIGSALASVIGAATGEMAVRYPVRGGFGAIATRYLGPYAGFLTRLAYWTATVVITGVELVSVATYLNYWWPQLPLWAGIAVFGVAIIILNITSVKSFGALEFFLSSIKVISVIAFILVGLCLVFFGLPSHAAVGTANLVNDGGFMPHGFGSVWLSLAVVMFSFGGIEMISISAAEAKDPARSVRSSAKAMMIRLATFYVLALFIVVSIIPWRSAGELGEKVETSPFVLVFDQLGITGAAHFVNFVVLIAALSSANANLYAGARLMHSLATDRMAPRALAAVNASGVPSRAVWVSTSGVVIAILLALFSPQEAFLSMIFLIMVCALTVWVLILLAYIVYRRVEGKSSAFRLWGGRVTAGVGIMVLFAVWVALFMVRGSLIPAIVGVGYFLVLTIVYFARVKHTLTVDEDAFAEAQQASAEHATALEEEEEALKTASEFGR</sequence>
<accession>A0A448UYU3</accession>